<dbReference type="PANTHER" id="PTHR14790:SF15">
    <property type="entry name" value="RECQ-MEDIATED GENOME INSTABILITY PROTEIN 1"/>
    <property type="match status" value="1"/>
</dbReference>
<dbReference type="InterPro" id="IPR042470">
    <property type="entry name" value="RMI1_N_C_sf"/>
</dbReference>
<evidence type="ECO:0000313" key="6">
    <source>
        <dbReference type="Proteomes" id="UP000678499"/>
    </source>
</evidence>
<dbReference type="Pfam" id="PF08585">
    <property type="entry name" value="RMI1_N_C"/>
    <property type="match status" value="1"/>
</dbReference>
<comment type="similarity">
    <text evidence="1">Belongs to the RMI1 family.</text>
</comment>
<evidence type="ECO:0000256" key="3">
    <source>
        <dbReference type="SAM" id="MobiDB-lite"/>
    </source>
</evidence>
<accession>A0A7R9G9F3</accession>
<organism evidence="5">
    <name type="scientific">Notodromas monacha</name>
    <dbReference type="NCBI Taxonomy" id="399045"/>
    <lineage>
        <taxon>Eukaryota</taxon>
        <taxon>Metazoa</taxon>
        <taxon>Ecdysozoa</taxon>
        <taxon>Arthropoda</taxon>
        <taxon>Crustacea</taxon>
        <taxon>Oligostraca</taxon>
        <taxon>Ostracoda</taxon>
        <taxon>Podocopa</taxon>
        <taxon>Podocopida</taxon>
        <taxon>Cypridocopina</taxon>
        <taxon>Cypridoidea</taxon>
        <taxon>Cyprididae</taxon>
        <taxon>Notodromas</taxon>
    </lineage>
</organism>
<protein>
    <recommendedName>
        <fullName evidence="2">RecQ-mediated genome instability protein 1</fullName>
    </recommendedName>
</protein>
<sequence>MAGTVYRMGAVGNPVEFLECELRLTLQLPSLEEVGNGVLQQWLTSDLHDCCLEAGFLPEIPNRPTKDHLRGGPFCLQIDDLSQSSYAALMELDCGISDNLRVAVTDDETQNDGQIFTQLFGEFTQQGVKSKNANKSSRLIMMEVTDGVKRMQAMEKKFCPELQVDLPIGSKILLNGPLEVRSGTILLVPGSVRILGGLLEEIDQIAERRKTLEVRLREALNYIQNRQSGSGNTVSSSDSSRASWNQQRPAVNNVASFRQPEARVNPVNSFERVQRTMDETDDDFGLAMIAAAESAERQFQNMPTSLGNVPEADDEFLDAEEEAFLAAAAAQAERNFQDSVSPPPRNPGTPPVGGKRPREPSPSLGSIGEQDFDAGVSVKGFIDEMKLEIAEASDLTSASRPYFLTMPVALSDGLHTRKYRLGTKVIETLCGLDALEIVNLLKIRDQKTRQVVTELKRKLRDEVCGSFTLKRFPELAGDAEKVVIVDYQPGFDPDLISKWKGRRLLQKRPRPANQ</sequence>
<feature type="compositionally biased region" description="Pro residues" evidence="3">
    <location>
        <begin position="341"/>
        <end position="350"/>
    </location>
</feature>
<gene>
    <name evidence="5" type="ORF">NMOB1V02_LOCUS903</name>
</gene>
<keyword evidence="6" id="KW-1185">Reference proteome</keyword>
<proteinExistence type="inferred from homology"/>
<dbReference type="Proteomes" id="UP000678499">
    <property type="component" value="Unassembled WGS sequence"/>
</dbReference>
<feature type="domain" description="RecQ mediated genome instability protein 1 OB-fold" evidence="4">
    <location>
        <begin position="70"/>
        <end position="205"/>
    </location>
</feature>
<evidence type="ECO:0000256" key="1">
    <source>
        <dbReference type="ARBA" id="ARBA00006395"/>
    </source>
</evidence>
<dbReference type="GO" id="GO:0000712">
    <property type="term" value="P:resolution of meiotic recombination intermediates"/>
    <property type="evidence" value="ECO:0007669"/>
    <property type="project" value="TreeGrafter"/>
</dbReference>
<evidence type="ECO:0000256" key="2">
    <source>
        <dbReference type="ARBA" id="ARBA00018987"/>
    </source>
</evidence>
<evidence type="ECO:0000259" key="4">
    <source>
        <dbReference type="Pfam" id="PF08585"/>
    </source>
</evidence>
<dbReference type="Gene3D" id="2.40.50.770">
    <property type="entry name" value="RecQ-mediated genome instability protein Rmi1, C-terminal domain"/>
    <property type="match status" value="1"/>
</dbReference>
<dbReference type="GO" id="GO:0031422">
    <property type="term" value="C:RecQ family helicase-topoisomerase III complex"/>
    <property type="evidence" value="ECO:0007669"/>
    <property type="project" value="TreeGrafter"/>
</dbReference>
<name>A0A7R9G9F3_9CRUS</name>
<reference evidence="5" key="1">
    <citation type="submission" date="2020-11" db="EMBL/GenBank/DDBJ databases">
        <authorList>
            <person name="Tran Van P."/>
        </authorList>
    </citation>
    <scope>NUCLEOTIDE SEQUENCE</scope>
</reference>
<dbReference type="GO" id="GO:0000724">
    <property type="term" value="P:double-strand break repair via homologous recombination"/>
    <property type="evidence" value="ECO:0007669"/>
    <property type="project" value="TreeGrafter"/>
</dbReference>
<dbReference type="PANTHER" id="PTHR14790">
    <property type="entry name" value="RECQ-MEDIATED GENOME INSTABILITY PROTEIN 1 RMI1"/>
    <property type="match status" value="1"/>
</dbReference>
<dbReference type="EMBL" id="CAJPEX010000079">
    <property type="protein sequence ID" value="CAG0913147.1"/>
    <property type="molecule type" value="Genomic_DNA"/>
</dbReference>
<dbReference type="AlphaFoldDB" id="A0A7R9G9F3"/>
<evidence type="ECO:0000313" key="5">
    <source>
        <dbReference type="EMBL" id="CAD7272995.1"/>
    </source>
</evidence>
<dbReference type="GO" id="GO:0016604">
    <property type="term" value="C:nuclear body"/>
    <property type="evidence" value="ECO:0007669"/>
    <property type="project" value="TreeGrafter"/>
</dbReference>
<dbReference type="InterPro" id="IPR013894">
    <property type="entry name" value="RMI1_OB"/>
</dbReference>
<feature type="compositionally biased region" description="Low complexity" evidence="3">
    <location>
        <begin position="228"/>
        <end position="240"/>
    </location>
</feature>
<dbReference type="OrthoDB" id="616263at2759"/>
<feature type="region of interest" description="Disordered" evidence="3">
    <location>
        <begin position="227"/>
        <end position="248"/>
    </location>
</feature>
<feature type="region of interest" description="Disordered" evidence="3">
    <location>
        <begin position="330"/>
        <end position="370"/>
    </location>
</feature>
<dbReference type="EMBL" id="OA882116">
    <property type="protein sequence ID" value="CAD7272995.1"/>
    <property type="molecule type" value="Genomic_DNA"/>
</dbReference>